<accession>A0ABV0U003</accession>
<organism evidence="1 2">
    <name type="scientific">Ilyodon furcidens</name>
    <name type="common">goldbreast splitfin</name>
    <dbReference type="NCBI Taxonomy" id="33524"/>
    <lineage>
        <taxon>Eukaryota</taxon>
        <taxon>Metazoa</taxon>
        <taxon>Chordata</taxon>
        <taxon>Craniata</taxon>
        <taxon>Vertebrata</taxon>
        <taxon>Euteleostomi</taxon>
        <taxon>Actinopterygii</taxon>
        <taxon>Neopterygii</taxon>
        <taxon>Teleostei</taxon>
        <taxon>Neoteleostei</taxon>
        <taxon>Acanthomorphata</taxon>
        <taxon>Ovalentaria</taxon>
        <taxon>Atherinomorphae</taxon>
        <taxon>Cyprinodontiformes</taxon>
        <taxon>Goodeidae</taxon>
        <taxon>Ilyodon</taxon>
    </lineage>
</organism>
<gene>
    <name evidence="1" type="ORF">ILYODFUR_031828</name>
</gene>
<evidence type="ECO:0000313" key="2">
    <source>
        <dbReference type="Proteomes" id="UP001482620"/>
    </source>
</evidence>
<dbReference type="EMBL" id="JAHRIQ010051360">
    <property type="protein sequence ID" value="MEQ2238299.1"/>
    <property type="molecule type" value="Genomic_DNA"/>
</dbReference>
<comment type="caution">
    <text evidence="1">The sequence shown here is derived from an EMBL/GenBank/DDBJ whole genome shotgun (WGS) entry which is preliminary data.</text>
</comment>
<sequence>MENLRPVLSLNHFNHKEHRENISVYGRAKLEETPLKRLADVSSAQDGPADSEQSNTPDMSHFFLCKKILKPYIIFFSFNNHALLLVSVSHKIPIKSNSVGGNNLTQK</sequence>
<protein>
    <submittedName>
        <fullName evidence="1">Uncharacterized protein</fullName>
    </submittedName>
</protein>
<proteinExistence type="predicted"/>
<keyword evidence="2" id="KW-1185">Reference proteome</keyword>
<name>A0ABV0U003_9TELE</name>
<evidence type="ECO:0000313" key="1">
    <source>
        <dbReference type="EMBL" id="MEQ2238299.1"/>
    </source>
</evidence>
<reference evidence="1 2" key="1">
    <citation type="submission" date="2021-06" db="EMBL/GenBank/DDBJ databases">
        <authorList>
            <person name="Palmer J.M."/>
        </authorList>
    </citation>
    <scope>NUCLEOTIDE SEQUENCE [LARGE SCALE GENOMIC DNA]</scope>
    <source>
        <strain evidence="2">if_2019</strain>
        <tissue evidence="1">Muscle</tissue>
    </source>
</reference>
<dbReference type="Proteomes" id="UP001482620">
    <property type="component" value="Unassembled WGS sequence"/>
</dbReference>